<accession>A0A3T1CWR5</accession>
<dbReference type="Proteomes" id="UP001161669">
    <property type="component" value="Segment"/>
</dbReference>
<name>A0A3T1CWR5_9VIRU</name>
<evidence type="ECO:0000313" key="2">
    <source>
        <dbReference type="EMBL" id="BBI30245.1"/>
    </source>
</evidence>
<keyword evidence="3" id="KW-1185">Reference proteome</keyword>
<dbReference type="EMBL" id="AP018495">
    <property type="protein sequence ID" value="BBI30245.1"/>
    <property type="molecule type" value="Genomic_DNA"/>
</dbReference>
<keyword evidence="1" id="KW-0812">Transmembrane</keyword>
<sequence>MSCPYKDIFGVPNQGFHATRFLGLALYDVLGTLAIIVVLSFWLNPLIVTPLVIASFIFIHWALCVPTALNKALGLAS</sequence>
<feature type="transmembrane region" description="Helical" evidence="1">
    <location>
        <begin position="21"/>
        <end position="42"/>
    </location>
</feature>
<reference evidence="3" key="1">
    <citation type="journal article" date="2019" name="J. Virol.">
        <title>Medusavirus, a novel large DNA virus discovered from hot spring water.</title>
        <authorList>
            <person name="Yoshikawa G."/>
            <person name="Blanc-Mathieu R."/>
            <person name="Song C."/>
            <person name="Kayama Y."/>
            <person name="Mochizuki T."/>
            <person name="Murata K."/>
            <person name="Ogata H."/>
            <person name="Takemura M."/>
        </authorList>
    </citation>
    <scope>NUCLEOTIDE SEQUENCE [LARGE SCALE GENOMIC DNA]</scope>
</reference>
<protein>
    <submittedName>
        <fullName evidence="2">Uncharacterized protein</fullName>
    </submittedName>
</protein>
<proteinExistence type="predicted"/>
<evidence type="ECO:0000256" key="1">
    <source>
        <dbReference type="SAM" id="Phobius"/>
    </source>
</evidence>
<organism evidence="2 3">
    <name type="scientific">Acanthamoeba castellanii medusavirus J1</name>
    <dbReference type="NCBI Taxonomy" id="3114988"/>
    <lineage>
        <taxon>Viruses</taxon>
        <taxon>Varidnaviria</taxon>
        <taxon>Bamfordvirae</taxon>
        <taxon>Nucleocytoviricota</taxon>
        <taxon>Megaviricetes</taxon>
        <taxon>Mamonoviridae</taxon>
        <taxon>Medusavirus</taxon>
        <taxon>Medusavirus medusae</taxon>
    </lineage>
</organism>
<keyword evidence="1" id="KW-1133">Transmembrane helix</keyword>
<keyword evidence="1" id="KW-0472">Membrane</keyword>
<evidence type="ECO:0000313" key="3">
    <source>
        <dbReference type="Proteomes" id="UP001161669"/>
    </source>
</evidence>
<feature type="transmembrane region" description="Helical" evidence="1">
    <location>
        <begin position="48"/>
        <end position="69"/>
    </location>
</feature>
<dbReference type="KEGG" id="vg:80540597"/>